<protein>
    <submittedName>
        <fullName evidence="1">DUF2478 domain-containing protein</fullName>
    </submittedName>
</protein>
<organism evidence="1 2">
    <name type="scientific">Rhabdonatronobacter sediminivivens</name>
    <dbReference type="NCBI Taxonomy" id="2743469"/>
    <lineage>
        <taxon>Bacteria</taxon>
        <taxon>Pseudomonadati</taxon>
        <taxon>Pseudomonadota</taxon>
        <taxon>Alphaproteobacteria</taxon>
        <taxon>Rhodobacterales</taxon>
        <taxon>Paracoccaceae</taxon>
        <taxon>Rhabdonatronobacter</taxon>
    </lineage>
</organism>
<accession>A0A7Z0I0Z2</accession>
<keyword evidence="2" id="KW-1185">Reference proteome</keyword>
<reference evidence="1 2" key="1">
    <citation type="journal article" date="2000" name="Arch. Microbiol.">
        <title>Rhodobaca bogoriensis gen. nov. and sp. nov., an alkaliphilic purple nonsulfur bacterium from African Rift Valley soda lakes.</title>
        <authorList>
            <person name="Milford A.D."/>
            <person name="Achenbach L.A."/>
            <person name="Jung D.O."/>
            <person name="Madigan M.T."/>
        </authorList>
    </citation>
    <scope>NUCLEOTIDE SEQUENCE [LARGE SCALE GENOMIC DNA]</scope>
    <source>
        <strain evidence="1 2">2376</strain>
    </source>
</reference>
<dbReference type="AlphaFoldDB" id="A0A7Z0I0Z2"/>
<proteinExistence type="predicted"/>
<dbReference type="RefSeq" id="WP_179906344.1">
    <property type="nucleotide sequence ID" value="NZ_JACBXS010000021.1"/>
</dbReference>
<evidence type="ECO:0000313" key="1">
    <source>
        <dbReference type="EMBL" id="NYS25544.1"/>
    </source>
</evidence>
<sequence length="175" mass="18057">MLGYVVTDQRGVLDDMLADIADRLQAEGIRLAGAIQTNTAPTPGARCDMNLRILGAAQSVCISQQLGPHATGCRLDPGALEHAVAHVEQSLATGPQLLIVNKFGKAEMDGRGFRPVIGQALAAGIPVLTAVGRGGLPGFDSFVEGFGLRLPFDSGAALDWCRNAIAEAALDGPAA</sequence>
<gene>
    <name evidence="1" type="ORF">HUK65_11120</name>
</gene>
<dbReference type="EMBL" id="JACBXS010000021">
    <property type="protein sequence ID" value="NYS25544.1"/>
    <property type="molecule type" value="Genomic_DNA"/>
</dbReference>
<dbReference type="InterPro" id="IPR018912">
    <property type="entry name" value="DUF2478"/>
</dbReference>
<dbReference type="Pfam" id="PF10649">
    <property type="entry name" value="DUF2478"/>
    <property type="match status" value="1"/>
</dbReference>
<name>A0A7Z0I0Z2_9RHOB</name>
<evidence type="ECO:0000313" key="2">
    <source>
        <dbReference type="Proteomes" id="UP000529417"/>
    </source>
</evidence>
<comment type="caution">
    <text evidence="1">The sequence shown here is derived from an EMBL/GenBank/DDBJ whole genome shotgun (WGS) entry which is preliminary data.</text>
</comment>
<dbReference type="Proteomes" id="UP000529417">
    <property type="component" value="Unassembled WGS sequence"/>
</dbReference>